<dbReference type="AlphaFoldDB" id="A0A9W6Y5X6"/>
<accession>A0A9W6Y5X6</accession>
<dbReference type="EMBL" id="BSXT01003487">
    <property type="protein sequence ID" value="GMF54372.1"/>
    <property type="molecule type" value="Genomic_DNA"/>
</dbReference>
<evidence type="ECO:0000313" key="2">
    <source>
        <dbReference type="EMBL" id="GMF54372.1"/>
    </source>
</evidence>
<organism evidence="2 3">
    <name type="scientific">Phytophthora fragariaefolia</name>
    <dbReference type="NCBI Taxonomy" id="1490495"/>
    <lineage>
        <taxon>Eukaryota</taxon>
        <taxon>Sar</taxon>
        <taxon>Stramenopiles</taxon>
        <taxon>Oomycota</taxon>
        <taxon>Peronosporomycetes</taxon>
        <taxon>Peronosporales</taxon>
        <taxon>Peronosporaceae</taxon>
        <taxon>Phytophthora</taxon>
    </lineage>
</organism>
<protein>
    <submittedName>
        <fullName evidence="2">Unnamed protein product</fullName>
    </submittedName>
</protein>
<sequence length="157" mass="17055">MATFVTVIKTISQEYVRRAADVPRGRALRIPRDVIQLLNATDIPSDIESDVEEANTADADASSVFVGKSPILEYAFQSGLLVDDNREEASVDSGEEGQVPEGTDKDAELERAVDKHLPRRKIITLACGDTNGVKPSQINTSIELSHNNVEQFLASSS</sequence>
<gene>
    <name evidence="2" type="ORF">Pfra01_002267600</name>
</gene>
<evidence type="ECO:0000313" key="3">
    <source>
        <dbReference type="Proteomes" id="UP001165121"/>
    </source>
</evidence>
<dbReference type="Proteomes" id="UP001165121">
    <property type="component" value="Unassembled WGS sequence"/>
</dbReference>
<evidence type="ECO:0000256" key="1">
    <source>
        <dbReference type="SAM" id="MobiDB-lite"/>
    </source>
</evidence>
<comment type="caution">
    <text evidence="2">The sequence shown here is derived from an EMBL/GenBank/DDBJ whole genome shotgun (WGS) entry which is preliminary data.</text>
</comment>
<keyword evidence="3" id="KW-1185">Reference proteome</keyword>
<feature type="region of interest" description="Disordered" evidence="1">
    <location>
        <begin position="85"/>
        <end position="107"/>
    </location>
</feature>
<reference evidence="2" key="1">
    <citation type="submission" date="2023-04" db="EMBL/GenBank/DDBJ databases">
        <title>Phytophthora fragariaefolia NBRC 109709.</title>
        <authorList>
            <person name="Ichikawa N."/>
            <person name="Sato H."/>
            <person name="Tonouchi N."/>
        </authorList>
    </citation>
    <scope>NUCLEOTIDE SEQUENCE</scope>
    <source>
        <strain evidence="2">NBRC 109709</strain>
    </source>
</reference>
<proteinExistence type="predicted"/>
<name>A0A9W6Y5X6_9STRA</name>